<evidence type="ECO:0000313" key="4">
    <source>
        <dbReference type="Proteomes" id="UP000441336"/>
    </source>
</evidence>
<sequence length="446" mass="51126">MRLRPYLPLLLLATSCVPLGTPITNPNAPSSQQAKPAEYYAERTLRYQDYIYDPSVRSVQCYVPTAQVNDIFNPPIVPLSQDQPIRLEFDILGEQAPRLTAKLIHCDLNWQPSQLTDMQFLSEINEFTLTNYQTAVNTKVPYYHYALQVPRVKLSGNYVLVVQNQSGAPLLSRRLLVYENQVVARLEQGILAGGQADRYAYQQLNFSINYSAVNLVNPAAEVKVVLRQNFRWDNAHYNLRPTFVRDADRLLEYQYFNFENAFPGLSEYRYFDARSLQANGLGVARLLRQPTPTQVELLDETTRNGLAYNQYVDANGQRVFENREFGNGAYNADYAQVTFHLKATQPAPGPVYIFGALSDWQLKEEFRLAYDSLQQRYTGRALLKQGYYNYSYALAPKTPGAAPDEVYFEGTHTETENQYDLLVYYRPPGTRTDLLIAYQTLDLNKR</sequence>
<reference evidence="3 4" key="1">
    <citation type="submission" date="2019-12" db="EMBL/GenBank/DDBJ databases">
        <title>Hymenobacter sp. HMF4947 Genome sequencing and assembly.</title>
        <authorList>
            <person name="Kang H."/>
            <person name="Cha I."/>
            <person name="Kim H."/>
            <person name="Joh K."/>
        </authorList>
    </citation>
    <scope>NUCLEOTIDE SEQUENCE [LARGE SCALE GENOMIC DNA]</scope>
    <source>
        <strain evidence="3 4">HMF4947</strain>
    </source>
</reference>
<feature type="domain" description="Type 9 secretion system plug protein N-terminal" evidence="2">
    <location>
        <begin position="56"/>
        <end position="179"/>
    </location>
</feature>
<gene>
    <name evidence="3" type="ORF">GO988_13505</name>
</gene>
<name>A0A7K1TG16_9BACT</name>
<comment type="caution">
    <text evidence="3">The sequence shown here is derived from an EMBL/GenBank/DDBJ whole genome shotgun (WGS) entry which is preliminary data.</text>
</comment>
<organism evidence="3 4">
    <name type="scientific">Hymenobacter ginkgonis</name>
    <dbReference type="NCBI Taxonomy" id="2682976"/>
    <lineage>
        <taxon>Bacteria</taxon>
        <taxon>Pseudomonadati</taxon>
        <taxon>Bacteroidota</taxon>
        <taxon>Cytophagia</taxon>
        <taxon>Cytophagales</taxon>
        <taxon>Hymenobacteraceae</taxon>
        <taxon>Hymenobacter</taxon>
    </lineage>
</organism>
<dbReference type="InterPro" id="IPR031345">
    <property type="entry name" value="T9SS_Plug_N"/>
</dbReference>
<evidence type="ECO:0000259" key="2">
    <source>
        <dbReference type="Pfam" id="PF17116"/>
    </source>
</evidence>
<dbReference type="PROSITE" id="PS51257">
    <property type="entry name" value="PROKAR_LIPOPROTEIN"/>
    <property type="match status" value="1"/>
</dbReference>
<proteinExistence type="predicted"/>
<keyword evidence="1" id="KW-0732">Signal</keyword>
<accession>A0A7K1TG16</accession>
<evidence type="ECO:0000313" key="3">
    <source>
        <dbReference type="EMBL" id="MVN77346.1"/>
    </source>
</evidence>
<dbReference type="Proteomes" id="UP000441336">
    <property type="component" value="Unassembled WGS sequence"/>
</dbReference>
<protein>
    <submittedName>
        <fullName evidence="3">DUF5103 domain-containing protein</fullName>
    </submittedName>
</protein>
<keyword evidence="4" id="KW-1185">Reference proteome</keyword>
<dbReference type="RefSeq" id="WP_157566295.1">
    <property type="nucleotide sequence ID" value="NZ_WQKZ01000003.1"/>
</dbReference>
<dbReference type="Pfam" id="PF17116">
    <property type="entry name" value="T9SS_plug_1st"/>
    <property type="match status" value="1"/>
</dbReference>
<dbReference type="EMBL" id="WQKZ01000003">
    <property type="protein sequence ID" value="MVN77346.1"/>
    <property type="molecule type" value="Genomic_DNA"/>
</dbReference>
<evidence type="ECO:0000256" key="1">
    <source>
        <dbReference type="SAM" id="SignalP"/>
    </source>
</evidence>
<dbReference type="AlphaFoldDB" id="A0A7K1TG16"/>
<feature type="signal peptide" evidence="1">
    <location>
        <begin position="1"/>
        <end position="20"/>
    </location>
</feature>
<feature type="chain" id="PRO_5029747508" evidence="1">
    <location>
        <begin position="21"/>
        <end position="446"/>
    </location>
</feature>